<reference evidence="8 9" key="1">
    <citation type="submission" date="2024-09" db="EMBL/GenBank/DDBJ databases">
        <authorList>
            <person name="Sun Q."/>
            <person name="Mori K."/>
        </authorList>
    </citation>
    <scope>NUCLEOTIDE SEQUENCE [LARGE SCALE GENOMIC DNA]</scope>
    <source>
        <strain evidence="8 9">CCM 7765</strain>
    </source>
</reference>
<dbReference type="InterPro" id="IPR003507">
    <property type="entry name" value="S66_fam"/>
</dbReference>
<feature type="domain" description="LD-carboxypeptidase C-terminal" evidence="7">
    <location>
        <begin position="171"/>
        <end position="287"/>
    </location>
</feature>
<dbReference type="CDD" id="cd07025">
    <property type="entry name" value="Peptidase_S66"/>
    <property type="match status" value="1"/>
</dbReference>
<name>A0ABV6HHA6_9SPHI</name>
<dbReference type="EMBL" id="JBHLWO010000001">
    <property type="protein sequence ID" value="MFC0317530.1"/>
    <property type="molecule type" value="Genomic_DNA"/>
</dbReference>
<protein>
    <submittedName>
        <fullName evidence="8">LD-carboxypeptidase</fullName>
    </submittedName>
</protein>
<dbReference type="PANTHER" id="PTHR30237:SF2">
    <property type="entry name" value="MUREIN TETRAPEPTIDE CARBOXYPEPTIDASE"/>
    <property type="match status" value="1"/>
</dbReference>
<dbReference type="Gene3D" id="3.50.30.60">
    <property type="entry name" value="LD-carboxypeptidase A C-terminal domain-like"/>
    <property type="match status" value="1"/>
</dbReference>
<evidence type="ECO:0000256" key="1">
    <source>
        <dbReference type="ARBA" id="ARBA00010233"/>
    </source>
</evidence>
<dbReference type="SUPFAM" id="SSF52317">
    <property type="entry name" value="Class I glutamine amidotransferase-like"/>
    <property type="match status" value="1"/>
</dbReference>
<keyword evidence="3" id="KW-0645">Protease</keyword>
<evidence type="ECO:0000313" key="9">
    <source>
        <dbReference type="Proteomes" id="UP001589774"/>
    </source>
</evidence>
<dbReference type="Pfam" id="PF17676">
    <property type="entry name" value="Peptidase_S66C"/>
    <property type="match status" value="1"/>
</dbReference>
<comment type="caution">
    <text evidence="8">The sequence shown here is derived from an EMBL/GenBank/DDBJ whole genome shotgun (WGS) entry which is preliminary data.</text>
</comment>
<dbReference type="InterPro" id="IPR040449">
    <property type="entry name" value="Peptidase_S66_N"/>
</dbReference>
<dbReference type="SUPFAM" id="SSF141986">
    <property type="entry name" value="LD-carboxypeptidase A C-terminal domain-like"/>
    <property type="match status" value="1"/>
</dbReference>
<evidence type="ECO:0000256" key="4">
    <source>
        <dbReference type="ARBA" id="ARBA00022801"/>
    </source>
</evidence>
<comment type="similarity">
    <text evidence="1">Belongs to the peptidase S66 family.</text>
</comment>
<dbReference type="Proteomes" id="UP001589774">
    <property type="component" value="Unassembled WGS sequence"/>
</dbReference>
<keyword evidence="4" id="KW-0378">Hydrolase</keyword>
<dbReference type="InterPro" id="IPR027478">
    <property type="entry name" value="LdcA_N"/>
</dbReference>
<evidence type="ECO:0000313" key="8">
    <source>
        <dbReference type="EMBL" id="MFC0317530.1"/>
    </source>
</evidence>
<dbReference type="InterPro" id="IPR040921">
    <property type="entry name" value="Peptidase_S66C"/>
</dbReference>
<gene>
    <name evidence="8" type="ORF">ACFFI0_04380</name>
</gene>
<dbReference type="PIRSF" id="PIRSF028757">
    <property type="entry name" value="LD-carboxypeptidase"/>
    <property type="match status" value="1"/>
</dbReference>
<dbReference type="RefSeq" id="WP_130854562.1">
    <property type="nucleotide sequence ID" value="NZ_JBHLWO010000001.1"/>
</dbReference>
<evidence type="ECO:0000259" key="7">
    <source>
        <dbReference type="Pfam" id="PF17676"/>
    </source>
</evidence>
<evidence type="ECO:0000256" key="3">
    <source>
        <dbReference type="ARBA" id="ARBA00022670"/>
    </source>
</evidence>
<dbReference type="Gene3D" id="3.40.50.10740">
    <property type="entry name" value="Class I glutamine amidotransferase-like"/>
    <property type="match status" value="1"/>
</dbReference>
<keyword evidence="2" id="KW-0121">Carboxypeptidase</keyword>
<dbReference type="InterPro" id="IPR027461">
    <property type="entry name" value="Carboxypeptidase_A_C_sf"/>
</dbReference>
<evidence type="ECO:0000259" key="6">
    <source>
        <dbReference type="Pfam" id="PF02016"/>
    </source>
</evidence>
<dbReference type="PANTHER" id="PTHR30237">
    <property type="entry name" value="MURAMOYLTETRAPEPTIDE CARBOXYPEPTIDASE"/>
    <property type="match status" value="1"/>
</dbReference>
<sequence>MKKTPPYLKKGDKVGIVCPAWKVDNDLEDAIALLKSWDLDVVVGKTVHSSYRQYAGSDELRAQDFQSMLDNDEIKAVFAARGGYGCVRMIDLVNFSHFVAKPKWIIGFSDVTVIHSHIHRNFGIPTIHGQMPITIPDATKESLLSLKDTLFGEMPSYEYQSEHTNIPGEGEGVVIGGNLALLVNVLGSVSDMDYDGKILFIEDVGEFYYSIDRMLWTLKRAGKLKNLKGLLVGGFTNLKDNKVPFGITLEELILEIVGEYGYPVAFDFPAGHIDNNYTLIFGAQASLSVNEHHVCLAYIDEQ</sequence>
<dbReference type="InterPro" id="IPR029062">
    <property type="entry name" value="Class_I_gatase-like"/>
</dbReference>
<keyword evidence="5" id="KW-0720">Serine protease</keyword>
<keyword evidence="9" id="KW-1185">Reference proteome</keyword>
<evidence type="ECO:0000256" key="5">
    <source>
        <dbReference type="ARBA" id="ARBA00022825"/>
    </source>
</evidence>
<proteinExistence type="inferred from homology"/>
<evidence type="ECO:0000256" key="2">
    <source>
        <dbReference type="ARBA" id="ARBA00022645"/>
    </source>
</evidence>
<feature type="domain" description="LD-carboxypeptidase N-terminal" evidence="6">
    <location>
        <begin position="14"/>
        <end position="129"/>
    </location>
</feature>
<dbReference type="Pfam" id="PF02016">
    <property type="entry name" value="Peptidase_S66"/>
    <property type="match status" value="1"/>
</dbReference>
<accession>A0ABV6HHA6</accession>
<organism evidence="8 9">
    <name type="scientific">Olivibacter oleidegradans</name>
    <dbReference type="NCBI Taxonomy" id="760123"/>
    <lineage>
        <taxon>Bacteria</taxon>
        <taxon>Pseudomonadati</taxon>
        <taxon>Bacteroidota</taxon>
        <taxon>Sphingobacteriia</taxon>
        <taxon>Sphingobacteriales</taxon>
        <taxon>Sphingobacteriaceae</taxon>
        <taxon>Olivibacter</taxon>
    </lineage>
</organism>